<reference evidence="2 3" key="1">
    <citation type="submission" date="2024-07" db="EMBL/GenBank/DDBJ databases">
        <title>Description of Labrys sedimenti sp. nov., isolated from a diclofenac-degrading enrichment culture.</title>
        <authorList>
            <person name="Tancsics A."/>
            <person name="Csepanyi A."/>
        </authorList>
    </citation>
    <scope>NUCLEOTIDE SEQUENCE [LARGE SCALE GENOMIC DNA]</scope>
    <source>
        <strain evidence="2 3">LMG 23578</strain>
    </source>
</reference>
<dbReference type="InterPro" id="IPR022445">
    <property type="entry name" value="Sortase_proteobact_type"/>
</dbReference>
<proteinExistence type="predicted"/>
<evidence type="ECO:0000313" key="2">
    <source>
        <dbReference type="EMBL" id="MEW9306097.1"/>
    </source>
</evidence>
<dbReference type="Gene3D" id="2.40.260.10">
    <property type="entry name" value="Sortase"/>
    <property type="match status" value="1"/>
</dbReference>
<accession>A0ABV3PKC1</accession>
<dbReference type="InterPro" id="IPR005754">
    <property type="entry name" value="Sortase"/>
</dbReference>
<dbReference type="Proteomes" id="UP001555786">
    <property type="component" value="Unassembled WGS sequence"/>
</dbReference>
<name>A0ABV3PKC1_9HYPH</name>
<evidence type="ECO:0000256" key="1">
    <source>
        <dbReference type="ARBA" id="ARBA00022801"/>
    </source>
</evidence>
<keyword evidence="1 2" id="KW-0378">Hydrolase</keyword>
<keyword evidence="3" id="KW-1185">Reference proteome</keyword>
<dbReference type="Pfam" id="PF04203">
    <property type="entry name" value="Sortase"/>
    <property type="match status" value="1"/>
</dbReference>
<organism evidence="2 3">
    <name type="scientific">Labrys neptuniae</name>
    <dbReference type="NCBI Taxonomy" id="376174"/>
    <lineage>
        <taxon>Bacteria</taxon>
        <taxon>Pseudomonadati</taxon>
        <taxon>Pseudomonadota</taxon>
        <taxon>Alphaproteobacteria</taxon>
        <taxon>Hyphomicrobiales</taxon>
        <taxon>Xanthobacteraceae</taxon>
        <taxon>Labrys</taxon>
    </lineage>
</organism>
<dbReference type="CDD" id="cd05828">
    <property type="entry name" value="Sortase_D_1"/>
    <property type="match status" value="1"/>
</dbReference>
<dbReference type="InterPro" id="IPR023365">
    <property type="entry name" value="Sortase_dom-sf"/>
</dbReference>
<dbReference type="InterPro" id="IPR041999">
    <property type="entry name" value="Sortase_D_1"/>
</dbReference>
<evidence type="ECO:0000313" key="3">
    <source>
        <dbReference type="Proteomes" id="UP001555786"/>
    </source>
</evidence>
<dbReference type="GO" id="GO:0016787">
    <property type="term" value="F:hydrolase activity"/>
    <property type="evidence" value="ECO:0007669"/>
    <property type="project" value="UniProtKB-KW"/>
</dbReference>
<dbReference type="NCBIfam" id="TIGR03784">
    <property type="entry name" value="marine_sortase"/>
    <property type="match status" value="1"/>
</dbReference>
<dbReference type="RefSeq" id="WP_367624307.1">
    <property type="nucleotide sequence ID" value="NZ_JBFNQD010000003.1"/>
</dbReference>
<gene>
    <name evidence="2" type="ORF">ABXS05_11150</name>
</gene>
<dbReference type="NCBIfam" id="TIGR01076">
    <property type="entry name" value="sortase_fam"/>
    <property type="match status" value="1"/>
</dbReference>
<protein>
    <submittedName>
        <fullName evidence="2">Class GN sortase</fullName>
        <ecNumber evidence="2">3.4.22.-</ecNumber>
    </submittedName>
</protein>
<dbReference type="EC" id="3.4.22.-" evidence="2"/>
<dbReference type="SUPFAM" id="SSF63817">
    <property type="entry name" value="Sortase"/>
    <property type="match status" value="1"/>
</dbReference>
<dbReference type="EMBL" id="JBFNQD010000003">
    <property type="protein sequence ID" value="MEW9306097.1"/>
    <property type="molecule type" value="Genomic_DNA"/>
</dbReference>
<sequence>MLVVGGLFCAGLVLAGQGAWIHAKAFLAQILLDRAFDQSVASGAIVKPWSWLDTYPAARIEVPRLGKSAVALEGASGQALAFGPAHVAGTPAAGEEGTAVYAAHRDTHFAFLSEMRLGDEIKITNREGITARYRVTGHDIRRWDGSGIDPVAPGRHLVLATCWPFNAVASGPLRYLVYAEMVQEGMRKID</sequence>
<comment type="caution">
    <text evidence="2">The sequence shown here is derived from an EMBL/GenBank/DDBJ whole genome shotgun (WGS) entry which is preliminary data.</text>
</comment>